<evidence type="ECO:0000313" key="2">
    <source>
        <dbReference type="EMBL" id="CAE0042392.1"/>
    </source>
</evidence>
<evidence type="ECO:0000313" key="3">
    <source>
        <dbReference type="EMBL" id="CAE0042394.1"/>
    </source>
</evidence>
<feature type="region of interest" description="Disordered" evidence="1">
    <location>
        <begin position="1"/>
        <end position="24"/>
    </location>
</feature>
<dbReference type="EMBL" id="HBHW01013251">
    <property type="protein sequence ID" value="CAE0042394.1"/>
    <property type="molecule type" value="Transcribed_RNA"/>
</dbReference>
<accession>A0A7S2ZKV0</accession>
<proteinExistence type="predicted"/>
<gene>
    <name evidence="2" type="ORF">RMAR00112_LOCUS10357</name>
    <name evidence="3" type="ORF">RMAR00112_LOCUS10359</name>
</gene>
<name>A0A7S2ZKV0_9RHOD</name>
<evidence type="ECO:0000256" key="1">
    <source>
        <dbReference type="SAM" id="MobiDB-lite"/>
    </source>
</evidence>
<protein>
    <submittedName>
        <fullName evidence="3">Uncharacterized protein</fullName>
    </submittedName>
</protein>
<dbReference type="AlphaFoldDB" id="A0A7S2ZKV0"/>
<dbReference type="EMBL" id="HBHW01013249">
    <property type="protein sequence ID" value="CAE0042392.1"/>
    <property type="molecule type" value="Transcribed_RNA"/>
</dbReference>
<sequence length="99" mass="11172">MPSSMDEESFGISRMSNTSHQRSLHQPRISLKLLFLDSGLSASQQRIGEPTARIRISERLELGPFPRTSPLSQELVVVLRCLQSSCRSTRIGNSEEHDY</sequence>
<reference evidence="3" key="1">
    <citation type="submission" date="2021-01" db="EMBL/GenBank/DDBJ databases">
        <authorList>
            <person name="Corre E."/>
            <person name="Pelletier E."/>
            <person name="Niang G."/>
            <person name="Scheremetjew M."/>
            <person name="Finn R."/>
            <person name="Kale V."/>
            <person name="Holt S."/>
            <person name="Cochrane G."/>
            <person name="Meng A."/>
            <person name="Brown T."/>
            <person name="Cohen L."/>
        </authorList>
    </citation>
    <scope>NUCLEOTIDE SEQUENCE</scope>
    <source>
        <strain evidence="3">CCMP 769</strain>
    </source>
</reference>
<organism evidence="3">
    <name type="scientific">Rhodosorus marinus</name>
    <dbReference type="NCBI Taxonomy" id="101924"/>
    <lineage>
        <taxon>Eukaryota</taxon>
        <taxon>Rhodophyta</taxon>
        <taxon>Stylonematophyceae</taxon>
        <taxon>Stylonematales</taxon>
        <taxon>Stylonemataceae</taxon>
        <taxon>Rhodosorus</taxon>
    </lineage>
</organism>